<evidence type="ECO:0000256" key="5">
    <source>
        <dbReference type="ARBA" id="ARBA00022553"/>
    </source>
</evidence>
<dbReference type="OrthoDB" id="9757990at2"/>
<dbReference type="NCBIfam" id="TIGR00229">
    <property type="entry name" value="sensory_box"/>
    <property type="match status" value="1"/>
</dbReference>
<dbReference type="EC" id="2.7.13.3" evidence="4"/>
<dbReference type="Gene3D" id="1.10.287.130">
    <property type="match status" value="1"/>
</dbReference>
<evidence type="ECO:0000256" key="9">
    <source>
        <dbReference type="ARBA" id="ARBA00022777"/>
    </source>
</evidence>
<dbReference type="GO" id="GO:0000156">
    <property type="term" value="F:phosphorelay response regulator activity"/>
    <property type="evidence" value="ECO:0007669"/>
    <property type="project" value="TreeGrafter"/>
</dbReference>
<feature type="transmembrane region" description="Helical" evidence="15">
    <location>
        <begin position="155"/>
        <end position="172"/>
    </location>
</feature>
<dbReference type="SUPFAM" id="SSF55785">
    <property type="entry name" value="PYP-like sensor domain (PAS domain)"/>
    <property type="match status" value="1"/>
</dbReference>
<keyword evidence="8" id="KW-0547">Nucleotide-binding</keyword>
<sequence length="579" mass="60848">MNSAATRTAESVRLPAIISRWFEPTAVGLRQVPLTVSYALVLASITVTHEVGHTVLLVVGALIVLAVQLIGSLGRWTQWSPWQYALPLAQMVALVLLELGAGVERSYFLSLVFIPVASLALQPGLLGTVLAIAGATAVITLGVTTNPDIEGTPPAIRVFVVGIVAAFVAIGTHGATDALRRQADDLTSARDELTARAKQLVSSRDLLRSVMAAATEQAVVATDADGTVVAVSTGAERMFERPQDELLGTCVADLFPPGAADPGGPAPARPWARVAALVAAATADGATSAERTLTRRDGSARALEVVVTRRPPLSDELPAPAPGYLFVATDVTARHEAERLQDEFIGLVSHELRTPLSSILGYVELLQLGGALSGEDETYVDVIDRNARRLLRMVDDLLTSVQLTAGTFTFLPEQVDVVGVVRELVTDIEPTARRAEVQVVVAGDDAVPLRSDPGRLGQVVGNVLGNAVKFSARGATVTVKVTGLLGADGRRRARIVVTDTGSGIAPDDLARITERFYRSSDARRRRVRGVGIGLSVVQAIVDAHGGTITIRSQPGEGTVVEIDLPDLTGRPAPAASPAE</sequence>
<dbReference type="STRING" id="471853.Bcav_0339"/>
<dbReference type="SMART" id="SM00091">
    <property type="entry name" value="PAS"/>
    <property type="match status" value="1"/>
</dbReference>
<keyword evidence="5" id="KW-0597">Phosphoprotein</keyword>
<dbReference type="InterPro" id="IPR000700">
    <property type="entry name" value="PAS-assoc_C"/>
</dbReference>
<evidence type="ECO:0000256" key="14">
    <source>
        <dbReference type="ARBA" id="ARBA00039401"/>
    </source>
</evidence>
<keyword evidence="11 15" id="KW-1133">Transmembrane helix</keyword>
<dbReference type="FunFam" id="3.30.565.10:FF:000006">
    <property type="entry name" value="Sensor histidine kinase WalK"/>
    <property type="match status" value="1"/>
</dbReference>
<organism evidence="19 20">
    <name type="scientific">Beutenbergia cavernae (strain ATCC BAA-8 / DSM 12333 / CCUG 43141 / JCM 11478 / NBRC 16432 / NCIMB 13614 / HKI 0122)</name>
    <dbReference type="NCBI Taxonomy" id="471853"/>
    <lineage>
        <taxon>Bacteria</taxon>
        <taxon>Bacillati</taxon>
        <taxon>Actinomycetota</taxon>
        <taxon>Actinomycetes</taxon>
        <taxon>Micrococcales</taxon>
        <taxon>Beutenbergiaceae</taxon>
        <taxon>Beutenbergia</taxon>
    </lineage>
</organism>
<dbReference type="PANTHER" id="PTHR42878">
    <property type="entry name" value="TWO-COMPONENT HISTIDINE KINASE"/>
    <property type="match status" value="1"/>
</dbReference>
<evidence type="ECO:0000256" key="10">
    <source>
        <dbReference type="ARBA" id="ARBA00022840"/>
    </source>
</evidence>
<name>C5BWE5_BEUC1</name>
<evidence type="ECO:0000256" key="3">
    <source>
        <dbReference type="ARBA" id="ARBA00004236"/>
    </source>
</evidence>
<dbReference type="Gene3D" id="3.30.450.20">
    <property type="entry name" value="PAS domain"/>
    <property type="match status" value="1"/>
</dbReference>
<reference evidence="19 20" key="1">
    <citation type="journal article" date="2009" name="Stand. Genomic Sci.">
        <title>Complete genome sequence of Beutenbergia cavernae type strain (HKI 0122).</title>
        <authorList>
            <person name="Land M."/>
            <person name="Pukall R."/>
            <person name="Abt B."/>
            <person name="Goker M."/>
            <person name="Rohde M."/>
            <person name="Glavina Del Rio T."/>
            <person name="Tice H."/>
            <person name="Copeland A."/>
            <person name="Cheng J.F."/>
            <person name="Lucas S."/>
            <person name="Chen F."/>
            <person name="Nolan M."/>
            <person name="Bruce D."/>
            <person name="Goodwin L."/>
            <person name="Pitluck S."/>
            <person name="Ivanova N."/>
            <person name="Mavromatis K."/>
            <person name="Ovchinnikova G."/>
            <person name="Pati A."/>
            <person name="Chen A."/>
            <person name="Palaniappan K."/>
            <person name="Hauser L."/>
            <person name="Chang Y.J."/>
            <person name="Jefferies C.C."/>
            <person name="Saunders E."/>
            <person name="Brettin T."/>
            <person name="Detter J.C."/>
            <person name="Han C."/>
            <person name="Chain P."/>
            <person name="Bristow J."/>
            <person name="Eisen J.A."/>
            <person name="Markowitz V."/>
            <person name="Hugenholtz P."/>
            <person name="Kyrpides N.C."/>
            <person name="Klenk H.P."/>
            <person name="Lapidus A."/>
        </authorList>
    </citation>
    <scope>NUCLEOTIDE SEQUENCE [LARGE SCALE GENOMIC DNA]</scope>
    <source>
        <strain evidence="20">ATCC BAA-8 / DSM 12333 / NBRC 16432</strain>
    </source>
</reference>
<comment type="catalytic activity">
    <reaction evidence="1">
        <text>ATP + protein L-histidine = ADP + protein N-phospho-L-histidine.</text>
        <dbReference type="EC" id="2.7.13.3"/>
    </reaction>
</comment>
<evidence type="ECO:0000256" key="11">
    <source>
        <dbReference type="ARBA" id="ARBA00022989"/>
    </source>
</evidence>
<evidence type="ECO:0000256" key="13">
    <source>
        <dbReference type="ARBA" id="ARBA00023136"/>
    </source>
</evidence>
<dbReference type="InterPro" id="IPR035965">
    <property type="entry name" value="PAS-like_dom_sf"/>
</dbReference>
<evidence type="ECO:0000259" key="17">
    <source>
        <dbReference type="PROSITE" id="PS50112"/>
    </source>
</evidence>
<comment type="subcellular location">
    <subcellularLocation>
        <location evidence="3">Cell membrane</location>
    </subcellularLocation>
    <subcellularLocation>
        <location evidence="2">Membrane</location>
        <topology evidence="2">Multi-pass membrane protein</topology>
    </subcellularLocation>
</comment>
<dbReference type="EMBL" id="CP001618">
    <property type="protein sequence ID" value="ACQ78603.1"/>
    <property type="molecule type" value="Genomic_DNA"/>
</dbReference>
<keyword evidence="9 19" id="KW-0418">Kinase</keyword>
<dbReference type="GO" id="GO:0000155">
    <property type="term" value="F:phosphorelay sensor kinase activity"/>
    <property type="evidence" value="ECO:0007669"/>
    <property type="project" value="InterPro"/>
</dbReference>
<evidence type="ECO:0000256" key="1">
    <source>
        <dbReference type="ARBA" id="ARBA00000085"/>
    </source>
</evidence>
<dbReference type="CDD" id="cd00130">
    <property type="entry name" value="PAS"/>
    <property type="match status" value="1"/>
</dbReference>
<keyword evidence="10" id="KW-0067">ATP-binding</keyword>
<dbReference type="SMART" id="SM00388">
    <property type="entry name" value="HisKA"/>
    <property type="match status" value="1"/>
</dbReference>
<dbReference type="InterPro" id="IPR036890">
    <property type="entry name" value="HATPase_C_sf"/>
</dbReference>
<evidence type="ECO:0000256" key="12">
    <source>
        <dbReference type="ARBA" id="ARBA00023012"/>
    </source>
</evidence>
<evidence type="ECO:0000313" key="19">
    <source>
        <dbReference type="EMBL" id="ACQ78603.1"/>
    </source>
</evidence>
<dbReference type="InterPro" id="IPR013656">
    <property type="entry name" value="PAS_4"/>
</dbReference>
<dbReference type="InterPro" id="IPR004358">
    <property type="entry name" value="Sig_transdc_His_kin-like_C"/>
</dbReference>
<dbReference type="Proteomes" id="UP000007962">
    <property type="component" value="Chromosome"/>
</dbReference>
<dbReference type="SMART" id="SM00387">
    <property type="entry name" value="HATPase_c"/>
    <property type="match status" value="1"/>
</dbReference>
<keyword evidence="6" id="KW-0808">Transferase</keyword>
<dbReference type="InterPro" id="IPR000014">
    <property type="entry name" value="PAS"/>
</dbReference>
<protein>
    <recommendedName>
        <fullName evidence="14">Sensor-like histidine kinase SenX3</fullName>
        <ecNumber evidence="4">2.7.13.3</ecNumber>
    </recommendedName>
</protein>
<evidence type="ECO:0000256" key="2">
    <source>
        <dbReference type="ARBA" id="ARBA00004141"/>
    </source>
</evidence>
<dbReference type="GO" id="GO:0030295">
    <property type="term" value="F:protein kinase activator activity"/>
    <property type="evidence" value="ECO:0007669"/>
    <property type="project" value="TreeGrafter"/>
</dbReference>
<dbReference type="InterPro" id="IPR005467">
    <property type="entry name" value="His_kinase_dom"/>
</dbReference>
<feature type="transmembrane region" description="Helical" evidence="15">
    <location>
        <begin position="108"/>
        <end position="135"/>
    </location>
</feature>
<dbReference type="SUPFAM" id="SSF55874">
    <property type="entry name" value="ATPase domain of HSP90 chaperone/DNA topoisomerase II/histidine kinase"/>
    <property type="match status" value="1"/>
</dbReference>
<evidence type="ECO:0000313" key="20">
    <source>
        <dbReference type="Proteomes" id="UP000007962"/>
    </source>
</evidence>
<dbReference type="Gene3D" id="3.30.565.10">
    <property type="entry name" value="Histidine kinase-like ATPase, C-terminal domain"/>
    <property type="match status" value="1"/>
</dbReference>
<dbReference type="RefSeq" id="WP_012725383.1">
    <property type="nucleotide sequence ID" value="NC_012669.1"/>
</dbReference>
<dbReference type="CDD" id="cd00082">
    <property type="entry name" value="HisKA"/>
    <property type="match status" value="1"/>
</dbReference>
<dbReference type="PANTHER" id="PTHR42878:SF7">
    <property type="entry name" value="SENSOR HISTIDINE KINASE GLRK"/>
    <property type="match status" value="1"/>
</dbReference>
<evidence type="ECO:0000259" key="18">
    <source>
        <dbReference type="PROSITE" id="PS50113"/>
    </source>
</evidence>
<dbReference type="InterPro" id="IPR003661">
    <property type="entry name" value="HisK_dim/P_dom"/>
</dbReference>
<feature type="domain" description="PAS" evidence="17">
    <location>
        <begin position="203"/>
        <end position="257"/>
    </location>
</feature>
<dbReference type="PROSITE" id="PS50109">
    <property type="entry name" value="HIS_KIN"/>
    <property type="match status" value="1"/>
</dbReference>
<keyword evidence="7 15" id="KW-0812">Transmembrane</keyword>
<dbReference type="InterPro" id="IPR036097">
    <property type="entry name" value="HisK_dim/P_sf"/>
</dbReference>
<evidence type="ECO:0000256" key="4">
    <source>
        <dbReference type="ARBA" id="ARBA00012438"/>
    </source>
</evidence>
<dbReference type="KEGG" id="bcv:Bcav_0339"/>
<feature type="transmembrane region" description="Helical" evidence="15">
    <location>
        <begin position="55"/>
        <end position="76"/>
    </location>
</feature>
<dbReference type="eggNOG" id="COG5002">
    <property type="taxonomic scope" value="Bacteria"/>
</dbReference>
<dbReference type="Pfam" id="PF02518">
    <property type="entry name" value="HATPase_c"/>
    <property type="match status" value="1"/>
</dbReference>
<evidence type="ECO:0000256" key="8">
    <source>
        <dbReference type="ARBA" id="ARBA00022741"/>
    </source>
</evidence>
<dbReference type="PRINTS" id="PR00344">
    <property type="entry name" value="BCTRLSENSOR"/>
</dbReference>
<dbReference type="PROSITE" id="PS50112">
    <property type="entry name" value="PAS"/>
    <property type="match status" value="1"/>
</dbReference>
<gene>
    <name evidence="19" type="ordered locus">Bcav_0339</name>
</gene>
<keyword evidence="20" id="KW-1185">Reference proteome</keyword>
<evidence type="ECO:0000259" key="16">
    <source>
        <dbReference type="PROSITE" id="PS50109"/>
    </source>
</evidence>
<feature type="domain" description="PAC" evidence="18">
    <location>
        <begin position="287"/>
        <end position="343"/>
    </location>
</feature>
<dbReference type="InterPro" id="IPR003594">
    <property type="entry name" value="HATPase_dom"/>
</dbReference>
<dbReference type="GO" id="GO:0007234">
    <property type="term" value="P:osmosensory signaling via phosphorelay pathway"/>
    <property type="evidence" value="ECO:0007669"/>
    <property type="project" value="TreeGrafter"/>
</dbReference>
<evidence type="ECO:0000256" key="15">
    <source>
        <dbReference type="SAM" id="Phobius"/>
    </source>
</evidence>
<proteinExistence type="predicted"/>
<feature type="domain" description="Histidine kinase" evidence="16">
    <location>
        <begin position="347"/>
        <end position="568"/>
    </location>
</feature>
<dbReference type="GO" id="GO:0005886">
    <property type="term" value="C:plasma membrane"/>
    <property type="evidence" value="ECO:0007669"/>
    <property type="project" value="UniProtKB-SubCell"/>
</dbReference>
<dbReference type="AlphaFoldDB" id="C5BWE5"/>
<dbReference type="Pfam" id="PF08448">
    <property type="entry name" value="PAS_4"/>
    <property type="match status" value="1"/>
</dbReference>
<keyword evidence="12" id="KW-0902">Two-component regulatory system</keyword>
<dbReference type="InterPro" id="IPR050351">
    <property type="entry name" value="BphY/WalK/GraS-like"/>
</dbReference>
<evidence type="ECO:0000256" key="6">
    <source>
        <dbReference type="ARBA" id="ARBA00022679"/>
    </source>
</evidence>
<dbReference type="HOGENOM" id="CLU_000445_89_2_11"/>
<dbReference type="SUPFAM" id="SSF47384">
    <property type="entry name" value="Homodimeric domain of signal transducing histidine kinase"/>
    <property type="match status" value="1"/>
</dbReference>
<accession>C5BWE5</accession>
<dbReference type="Pfam" id="PF00512">
    <property type="entry name" value="HisKA"/>
    <property type="match status" value="1"/>
</dbReference>
<dbReference type="PROSITE" id="PS50113">
    <property type="entry name" value="PAC"/>
    <property type="match status" value="1"/>
</dbReference>
<evidence type="ECO:0000256" key="7">
    <source>
        <dbReference type="ARBA" id="ARBA00022692"/>
    </source>
</evidence>
<dbReference type="GO" id="GO:0005524">
    <property type="term" value="F:ATP binding"/>
    <property type="evidence" value="ECO:0007669"/>
    <property type="project" value="UniProtKB-KW"/>
</dbReference>
<keyword evidence="13 15" id="KW-0472">Membrane</keyword>